<keyword evidence="3" id="KW-1185">Reference proteome</keyword>
<dbReference type="EMBL" id="JACJSI010000620">
    <property type="protein sequence ID" value="MBD2536982.1"/>
    <property type="molecule type" value="Genomic_DNA"/>
</dbReference>
<proteinExistence type="predicted"/>
<reference evidence="2 3" key="1">
    <citation type="journal article" date="2020" name="ISME J.">
        <title>Comparative genomics reveals insights into cyanobacterial evolution and habitat adaptation.</title>
        <authorList>
            <person name="Chen M.Y."/>
            <person name="Teng W.K."/>
            <person name="Zhao L."/>
            <person name="Hu C.X."/>
            <person name="Zhou Y.K."/>
            <person name="Han B.P."/>
            <person name="Song L.R."/>
            <person name="Shu W.S."/>
        </authorList>
    </citation>
    <scope>NUCLEOTIDE SEQUENCE [LARGE SCALE GENOMIC DNA]</scope>
    <source>
        <strain evidence="2 3">FACHB-838</strain>
    </source>
</reference>
<accession>A0ABR8E7B6</accession>
<name>A0ABR8E7B6_9NOSO</name>
<organism evidence="2 3">
    <name type="scientific">Nostoc flagelliforme FACHB-838</name>
    <dbReference type="NCBI Taxonomy" id="2692904"/>
    <lineage>
        <taxon>Bacteria</taxon>
        <taxon>Bacillati</taxon>
        <taxon>Cyanobacteriota</taxon>
        <taxon>Cyanophyceae</taxon>
        <taxon>Nostocales</taxon>
        <taxon>Nostocaceae</taxon>
        <taxon>Nostoc</taxon>
    </lineage>
</organism>
<evidence type="ECO:0000313" key="2">
    <source>
        <dbReference type="EMBL" id="MBD2536982.1"/>
    </source>
</evidence>
<dbReference type="RefSeq" id="WP_190947611.1">
    <property type="nucleotide sequence ID" value="NZ_JACJSI010000620.1"/>
</dbReference>
<protein>
    <submittedName>
        <fullName evidence="2">Cadmium resistance transporter</fullName>
    </submittedName>
</protein>
<dbReference type="Pfam" id="PF03596">
    <property type="entry name" value="Cad"/>
    <property type="match status" value="1"/>
</dbReference>
<dbReference type="InterPro" id="IPR004676">
    <property type="entry name" value="Cd-R_transporter"/>
</dbReference>
<keyword evidence="1" id="KW-0472">Membrane</keyword>
<keyword evidence="1" id="KW-0812">Transmembrane</keyword>
<keyword evidence="1" id="KW-1133">Transmembrane helix</keyword>
<evidence type="ECO:0000256" key="1">
    <source>
        <dbReference type="SAM" id="Phobius"/>
    </source>
</evidence>
<evidence type="ECO:0000313" key="3">
    <source>
        <dbReference type="Proteomes" id="UP000623440"/>
    </source>
</evidence>
<feature type="transmembrane region" description="Helical" evidence="1">
    <location>
        <begin position="188"/>
        <end position="206"/>
    </location>
</feature>
<gene>
    <name evidence="2" type="ORF">H6G97_50385</name>
</gene>
<feature type="transmembrane region" description="Helical" evidence="1">
    <location>
        <begin position="12"/>
        <end position="30"/>
    </location>
</feature>
<sequence>MSNIITTIVEGIVAFTVTNIDDIVILMLFFSQLNNQFRRRHIFVGQYLGFFAIIIASLPGFFGSLIIPKAWIGLLGILPIAIGIKQLLHQEIENPEIQTVTTSLKPSNDNTILNFILSILTPQTYKVAAVTFANGGDNISIYIPLFAGNTFIDLLIIIIVFIIMKGLWYSAAYFLASRAIIASNLTQYGKSLVPFILITLGFYLMYERGTFTLLFWSQ</sequence>
<comment type="caution">
    <text evidence="2">The sequence shown here is derived from an EMBL/GenBank/DDBJ whole genome shotgun (WGS) entry which is preliminary data.</text>
</comment>
<feature type="transmembrane region" description="Helical" evidence="1">
    <location>
        <begin position="42"/>
        <end position="67"/>
    </location>
</feature>
<dbReference type="Proteomes" id="UP000623440">
    <property type="component" value="Unassembled WGS sequence"/>
</dbReference>